<evidence type="ECO:0000313" key="1">
    <source>
        <dbReference type="EMBL" id="OCK87296.1"/>
    </source>
</evidence>
<keyword evidence="2" id="KW-1185">Reference proteome</keyword>
<accession>A0ACC8ELX9</accession>
<reference evidence="1 2" key="1">
    <citation type="journal article" date="2016" name="Nat. Commun.">
        <title>Ectomycorrhizal ecology is imprinted in the genome of the dominant symbiotic fungus Cenococcum geophilum.</title>
        <authorList>
            <consortium name="DOE Joint Genome Institute"/>
            <person name="Peter M."/>
            <person name="Kohler A."/>
            <person name="Ohm R.A."/>
            <person name="Kuo A."/>
            <person name="Krutzmann J."/>
            <person name="Morin E."/>
            <person name="Arend M."/>
            <person name="Barry K.W."/>
            <person name="Binder M."/>
            <person name="Choi C."/>
            <person name="Clum A."/>
            <person name="Copeland A."/>
            <person name="Grisel N."/>
            <person name="Haridas S."/>
            <person name="Kipfer T."/>
            <person name="LaButti K."/>
            <person name="Lindquist E."/>
            <person name="Lipzen A."/>
            <person name="Maire R."/>
            <person name="Meier B."/>
            <person name="Mihaltcheva S."/>
            <person name="Molinier V."/>
            <person name="Murat C."/>
            <person name="Poggeler S."/>
            <person name="Quandt C.A."/>
            <person name="Sperisen C."/>
            <person name="Tritt A."/>
            <person name="Tisserant E."/>
            <person name="Crous P.W."/>
            <person name="Henrissat B."/>
            <person name="Nehls U."/>
            <person name="Egli S."/>
            <person name="Spatafora J.W."/>
            <person name="Grigoriev I.V."/>
            <person name="Martin F.M."/>
        </authorList>
    </citation>
    <scope>NUCLEOTIDE SEQUENCE [LARGE SCALE GENOMIC DNA]</scope>
    <source>
        <strain evidence="1 2">1.58</strain>
    </source>
</reference>
<dbReference type="Proteomes" id="UP000250078">
    <property type="component" value="Unassembled WGS sequence"/>
</dbReference>
<proteinExistence type="predicted"/>
<sequence length="584" mass="65843">MPVAFGFSVGDFIAALNLVNTVIEAVNNSRGSSATYRALIRELYVLESTLLRVKNLEFEESQESEKRALEQAASQCQHAIDDFLTKIQAYQPHLRAEGSGNCSLARAKDAWMKIKWAFCKEEDVEKFKADLRGHSASIQLLLQTIEMRNSSIQAEKEDQQHRMLAGQIQDASVALMARVSSVSNGVLRCIQQGGEHLGMATNIMRTNFQIFNMVLDIHKFISRLPSQIQRDQPVYMIDAFGRSSPFHLEFIRSAEGLIAVLRVNFEAAGAGTEKIDHREFVFEDASSRREIDITKNWESCFRPGQRVTMSVVFQNVSQNITSTCPNCHSEQEGSPDQDIECEMCYIVFRRIMELPQNMAPVQSRVHDSNGAKKQTPFSESWSSTFDTKSVTSPKADELENLSLFRRVRIIPKEEAHKCKLWALWNNFTGTKTLEGIGNVCVRTIKSEPFLELIGDDENETLNETLIFESLSRGKCYFQRMEPQRIAVSGYLTHPVYLSQAPLAHALDFKESDWCDTIWKLLPKYENLNSGIPNHLWHNYSQAKPPSRSSTSFGSSKPCVVVHNSGGQTYDTTTSSPAGNTGFYS</sequence>
<name>A0ACC8ELX9_9PEZI</name>
<protein>
    <submittedName>
        <fullName evidence="1">Uncharacterized protein</fullName>
    </submittedName>
</protein>
<organism evidence="1 2">
    <name type="scientific">Cenococcum geophilum 1.58</name>
    <dbReference type="NCBI Taxonomy" id="794803"/>
    <lineage>
        <taxon>Eukaryota</taxon>
        <taxon>Fungi</taxon>
        <taxon>Dikarya</taxon>
        <taxon>Ascomycota</taxon>
        <taxon>Pezizomycotina</taxon>
        <taxon>Dothideomycetes</taxon>
        <taxon>Pleosporomycetidae</taxon>
        <taxon>Gloniales</taxon>
        <taxon>Gloniaceae</taxon>
        <taxon>Cenococcum</taxon>
    </lineage>
</organism>
<gene>
    <name evidence="1" type="ORF">K441DRAFT_623209</name>
</gene>
<dbReference type="EMBL" id="KV748263">
    <property type="protein sequence ID" value="OCK87296.1"/>
    <property type="molecule type" value="Genomic_DNA"/>
</dbReference>
<evidence type="ECO:0000313" key="2">
    <source>
        <dbReference type="Proteomes" id="UP000250078"/>
    </source>
</evidence>